<keyword evidence="2 6" id="KW-0489">Methyltransferase</keyword>
<dbReference type="STRING" id="1921010.MMIC_P0034"/>
<feature type="binding site" evidence="6">
    <location>
        <position position="283"/>
    </location>
    <ligand>
        <name>S-adenosyl-L-methionine</name>
        <dbReference type="ChEBI" id="CHEBI:59789"/>
    </ligand>
</feature>
<keyword evidence="5" id="KW-0411">Iron-sulfur</keyword>
<accession>A0A1L8CJP0</accession>
<dbReference type="Gene3D" id="3.40.50.150">
    <property type="entry name" value="Vaccinia Virus protein VP39"/>
    <property type="match status" value="1"/>
</dbReference>
<protein>
    <submittedName>
        <fullName evidence="8">23S rRNA (Uracil1939-C5)-methyltransferase</fullName>
        <ecNumber evidence="8">2.1.1.190</ecNumber>
    </submittedName>
</protein>
<keyword evidence="1" id="KW-0408">Iron</keyword>
<evidence type="ECO:0000256" key="3">
    <source>
        <dbReference type="ARBA" id="ARBA00022679"/>
    </source>
</evidence>
<sequence>MIATGDSVQARVEKVLPGGDSSVRVQGETILVANAVPGDLIDITVTDKRRGVYRGEITNIVEASSERIQAPCSVAAQCGGCAMQFMPIEQQAALKSSWVEYAFRDISEADTDFIAIKAEGDMCRRRVRWFVGSDDQGYFLGFYAQATHQAVRHAHCMVVTQELNAVRKLIESDIALDTVNSVQAVQLHDGMHIIIETDSAPVIDIESLDELALQWWWRDAKRITRPLKKPAKQFHDLLPAGDTSIALTVGPDDFVQGQHEGNQLLIRQIQQWAGPVRRVADLFCGIGNLSLPLAASTGATVFGAELNAASIRAASKNSKTLKLNAQFEVANLFEAFALAPYIGADVLILDPPRRGAKRVCNQVSRLLPQMIIMVSCDPAAGARDAAILKQQGYRMKALRALDLFPYAGHVEAMSLWVKS</sequence>
<dbReference type="GO" id="GO:0070475">
    <property type="term" value="P:rRNA base methylation"/>
    <property type="evidence" value="ECO:0007669"/>
    <property type="project" value="TreeGrafter"/>
</dbReference>
<dbReference type="PANTHER" id="PTHR11061:SF49">
    <property type="entry name" value="23S RRNA (URACIL(1939)-C(5))-METHYLTRANSFERASE RLMD"/>
    <property type="match status" value="1"/>
</dbReference>
<evidence type="ECO:0000313" key="8">
    <source>
        <dbReference type="EMBL" id="GAV19105.1"/>
    </source>
</evidence>
<evidence type="ECO:0000256" key="1">
    <source>
        <dbReference type="ARBA" id="ARBA00022485"/>
    </source>
</evidence>
<feature type="active site" description="Nucleophile" evidence="6">
    <location>
        <position position="376"/>
    </location>
</feature>
<dbReference type="GO" id="GO:0070041">
    <property type="term" value="F:rRNA (uridine-C5-)-methyltransferase activity"/>
    <property type="evidence" value="ECO:0007669"/>
    <property type="project" value="TreeGrafter"/>
</dbReference>
<dbReference type="Pfam" id="PF05175">
    <property type="entry name" value="MTS"/>
    <property type="match status" value="1"/>
</dbReference>
<feature type="binding site" evidence="6">
    <location>
        <position position="350"/>
    </location>
    <ligand>
        <name>S-adenosyl-L-methionine</name>
        <dbReference type="ChEBI" id="CHEBI:59789"/>
    </ligand>
</feature>
<dbReference type="EMBL" id="BDFD01000001">
    <property type="protein sequence ID" value="GAV19105.1"/>
    <property type="molecule type" value="Genomic_DNA"/>
</dbReference>
<dbReference type="Proteomes" id="UP000231632">
    <property type="component" value="Unassembled WGS sequence"/>
</dbReference>
<keyword evidence="4 6" id="KW-0949">S-adenosyl-L-methionine</keyword>
<feature type="binding site" evidence="6">
    <location>
        <position position="305"/>
    </location>
    <ligand>
        <name>S-adenosyl-L-methionine</name>
        <dbReference type="ChEBI" id="CHEBI:59789"/>
    </ligand>
</feature>
<evidence type="ECO:0000259" key="7">
    <source>
        <dbReference type="PROSITE" id="PS50926"/>
    </source>
</evidence>
<dbReference type="InterPro" id="IPR010280">
    <property type="entry name" value="U5_MeTrfase_fam"/>
</dbReference>
<evidence type="ECO:0000256" key="6">
    <source>
        <dbReference type="PROSITE-ProRule" id="PRU01024"/>
    </source>
</evidence>
<dbReference type="InterPro" id="IPR007848">
    <property type="entry name" value="Small_mtfrase_dom"/>
</dbReference>
<organism evidence="8 9">
    <name type="scientific">Mariprofundus micogutta</name>
    <dbReference type="NCBI Taxonomy" id="1921010"/>
    <lineage>
        <taxon>Bacteria</taxon>
        <taxon>Pseudomonadati</taxon>
        <taxon>Pseudomonadota</taxon>
        <taxon>Candidatius Mariprofundia</taxon>
        <taxon>Mariprofundales</taxon>
        <taxon>Mariprofundaceae</taxon>
        <taxon>Mariprofundus</taxon>
    </lineage>
</organism>
<dbReference type="SUPFAM" id="SSF53335">
    <property type="entry name" value="S-adenosyl-L-methionine-dependent methyltransferases"/>
    <property type="match status" value="1"/>
</dbReference>
<feature type="domain" description="TRAM" evidence="7">
    <location>
        <begin position="1"/>
        <end position="59"/>
    </location>
</feature>
<proteinExistence type="inferred from homology"/>
<comment type="caution">
    <text evidence="8">The sequence shown here is derived from an EMBL/GenBank/DDBJ whole genome shotgun (WGS) entry which is preliminary data.</text>
</comment>
<dbReference type="RefSeq" id="WP_072658309.1">
    <property type="nucleotide sequence ID" value="NZ_BDFD01000001.1"/>
</dbReference>
<name>A0A1L8CJP0_9PROT</name>
<gene>
    <name evidence="8" type="ORF">MMIC_P0034</name>
</gene>
<dbReference type="PROSITE" id="PS50926">
    <property type="entry name" value="TRAM"/>
    <property type="match status" value="1"/>
</dbReference>
<dbReference type="SUPFAM" id="SSF50249">
    <property type="entry name" value="Nucleic acid-binding proteins"/>
    <property type="match status" value="1"/>
</dbReference>
<dbReference type="Gene3D" id="2.40.50.1070">
    <property type="match status" value="1"/>
</dbReference>
<evidence type="ECO:0000256" key="2">
    <source>
        <dbReference type="ARBA" id="ARBA00022603"/>
    </source>
</evidence>
<dbReference type="Gene3D" id="2.40.50.140">
    <property type="entry name" value="Nucleic acid-binding proteins"/>
    <property type="match status" value="1"/>
</dbReference>
<evidence type="ECO:0000313" key="9">
    <source>
        <dbReference type="Proteomes" id="UP000231632"/>
    </source>
</evidence>
<dbReference type="OrthoDB" id="5298659at2"/>
<dbReference type="PROSITE" id="PS51687">
    <property type="entry name" value="SAM_MT_RNA_M5U"/>
    <property type="match status" value="1"/>
</dbReference>
<keyword evidence="1" id="KW-0479">Metal-binding</keyword>
<dbReference type="PANTHER" id="PTHR11061">
    <property type="entry name" value="RNA M5U METHYLTRANSFERASE"/>
    <property type="match status" value="1"/>
</dbReference>
<dbReference type="InterPro" id="IPR012340">
    <property type="entry name" value="NA-bd_OB-fold"/>
</dbReference>
<evidence type="ECO:0000256" key="4">
    <source>
        <dbReference type="ARBA" id="ARBA00022691"/>
    </source>
</evidence>
<dbReference type="AlphaFoldDB" id="A0A1L8CJP0"/>
<evidence type="ECO:0000256" key="5">
    <source>
        <dbReference type="ARBA" id="ARBA00023014"/>
    </source>
</evidence>
<dbReference type="InterPro" id="IPR002792">
    <property type="entry name" value="TRAM_dom"/>
</dbReference>
<reference evidence="8 9" key="1">
    <citation type="journal article" date="2017" name="Arch. Microbiol.">
        <title>Mariprofundus micogutta sp. nov., a novel iron-oxidizing zetaproteobacterium isolated from a deep-sea hydrothermal field at the Bayonnaise knoll of the Izu-Ogasawara arc, and a description of Mariprofundales ord. nov. and Zetaproteobacteria classis nov.</title>
        <authorList>
            <person name="Makita H."/>
            <person name="Tanaka E."/>
            <person name="Mitsunobu S."/>
            <person name="Miyazaki M."/>
            <person name="Nunoura T."/>
            <person name="Uematsu K."/>
            <person name="Takaki Y."/>
            <person name="Nishi S."/>
            <person name="Shimamura S."/>
            <person name="Takai K."/>
        </authorList>
    </citation>
    <scope>NUCLEOTIDE SEQUENCE [LARGE SCALE GENOMIC DNA]</scope>
    <source>
        <strain evidence="8 9">ET2</strain>
    </source>
</reference>
<dbReference type="EC" id="2.1.1.190" evidence="8"/>
<dbReference type="GO" id="GO:0051536">
    <property type="term" value="F:iron-sulfur cluster binding"/>
    <property type="evidence" value="ECO:0007669"/>
    <property type="project" value="UniProtKB-KW"/>
</dbReference>
<feature type="binding site" evidence="6">
    <location>
        <position position="256"/>
    </location>
    <ligand>
        <name>S-adenosyl-L-methionine</name>
        <dbReference type="ChEBI" id="CHEBI:59789"/>
    </ligand>
</feature>
<dbReference type="CDD" id="cd02440">
    <property type="entry name" value="AdoMet_MTases"/>
    <property type="match status" value="1"/>
</dbReference>
<comment type="similarity">
    <text evidence="6">Belongs to the class I-like SAM-binding methyltransferase superfamily. RNA M5U methyltransferase family.</text>
</comment>
<keyword evidence="1" id="KW-0004">4Fe-4S</keyword>
<keyword evidence="9" id="KW-1185">Reference proteome</keyword>
<keyword evidence="3 6" id="KW-0808">Transferase</keyword>
<dbReference type="InterPro" id="IPR029063">
    <property type="entry name" value="SAM-dependent_MTases_sf"/>
</dbReference>